<feature type="domain" description="Major facilitator superfamily (MFS) profile" evidence="8">
    <location>
        <begin position="22"/>
        <end position="461"/>
    </location>
</feature>
<feature type="transmembrane region" description="Helical" evidence="7">
    <location>
        <begin position="312"/>
        <end position="330"/>
    </location>
</feature>
<feature type="transmembrane region" description="Helical" evidence="7">
    <location>
        <begin position="365"/>
        <end position="389"/>
    </location>
</feature>
<dbReference type="CDD" id="cd17321">
    <property type="entry name" value="MFS_MMR_MDR_like"/>
    <property type="match status" value="1"/>
</dbReference>
<dbReference type="Pfam" id="PF07690">
    <property type="entry name" value="MFS_1"/>
    <property type="match status" value="1"/>
</dbReference>
<evidence type="ECO:0000259" key="8">
    <source>
        <dbReference type="PROSITE" id="PS50850"/>
    </source>
</evidence>
<dbReference type="InterPro" id="IPR036259">
    <property type="entry name" value="MFS_trans_sf"/>
</dbReference>
<organism evidence="9 10">
    <name type="scientific">Knoellia sinensis KCTC 19936</name>
    <dbReference type="NCBI Taxonomy" id="1385520"/>
    <lineage>
        <taxon>Bacteria</taxon>
        <taxon>Bacillati</taxon>
        <taxon>Actinomycetota</taxon>
        <taxon>Actinomycetes</taxon>
        <taxon>Micrococcales</taxon>
        <taxon>Intrasporangiaceae</taxon>
        <taxon>Knoellia</taxon>
    </lineage>
</organism>
<feature type="transmembrane region" description="Helical" evidence="7">
    <location>
        <begin position="240"/>
        <end position="257"/>
    </location>
</feature>
<evidence type="ECO:0000256" key="1">
    <source>
        <dbReference type="ARBA" id="ARBA00004651"/>
    </source>
</evidence>
<evidence type="ECO:0000256" key="5">
    <source>
        <dbReference type="ARBA" id="ARBA00022989"/>
    </source>
</evidence>
<name>A0A0A0J278_9MICO</name>
<evidence type="ECO:0000256" key="4">
    <source>
        <dbReference type="ARBA" id="ARBA00022692"/>
    </source>
</evidence>
<dbReference type="RefSeq" id="WP_052110171.1">
    <property type="nucleotide sequence ID" value="NZ_AVPJ01000030.1"/>
</dbReference>
<keyword evidence="5 7" id="KW-1133">Transmembrane helix</keyword>
<accession>A0A0A0J278</accession>
<dbReference type="GO" id="GO:0022857">
    <property type="term" value="F:transmembrane transporter activity"/>
    <property type="evidence" value="ECO:0007669"/>
    <property type="project" value="InterPro"/>
</dbReference>
<reference evidence="9 10" key="1">
    <citation type="submission" date="2013-08" db="EMBL/GenBank/DDBJ databases">
        <title>The genome sequence of Knoellia sinensis.</title>
        <authorList>
            <person name="Zhu W."/>
            <person name="Wang G."/>
        </authorList>
    </citation>
    <scope>NUCLEOTIDE SEQUENCE [LARGE SCALE GENOMIC DNA]</scope>
    <source>
        <strain evidence="9 10">KCTC 19936</strain>
    </source>
</reference>
<feature type="transmembrane region" description="Helical" evidence="7">
    <location>
        <begin position="435"/>
        <end position="456"/>
    </location>
</feature>
<feature type="transmembrane region" description="Helical" evidence="7">
    <location>
        <begin position="337"/>
        <end position="359"/>
    </location>
</feature>
<feature type="transmembrane region" description="Helical" evidence="7">
    <location>
        <begin position="208"/>
        <end position="228"/>
    </location>
</feature>
<keyword evidence="2" id="KW-0813">Transport</keyword>
<dbReference type="Gene3D" id="1.20.1250.20">
    <property type="entry name" value="MFS general substrate transporter like domains"/>
    <property type="match status" value="1"/>
</dbReference>
<dbReference type="STRING" id="1385520.N802_11460"/>
<dbReference type="PANTHER" id="PTHR42718">
    <property type="entry name" value="MAJOR FACILITATOR SUPERFAMILY MULTIDRUG TRANSPORTER MFSC"/>
    <property type="match status" value="1"/>
</dbReference>
<gene>
    <name evidence="9" type="ORF">N802_11460</name>
</gene>
<feature type="transmembrane region" description="Helical" evidence="7">
    <location>
        <begin position="147"/>
        <end position="170"/>
    </location>
</feature>
<keyword evidence="10" id="KW-1185">Reference proteome</keyword>
<feature type="transmembrane region" description="Helical" evidence="7">
    <location>
        <begin position="20"/>
        <end position="44"/>
    </location>
</feature>
<dbReference type="PROSITE" id="PS50850">
    <property type="entry name" value="MFS"/>
    <property type="match status" value="1"/>
</dbReference>
<dbReference type="InterPro" id="IPR020846">
    <property type="entry name" value="MFS_dom"/>
</dbReference>
<proteinExistence type="predicted"/>
<feature type="transmembrane region" description="Helical" evidence="7">
    <location>
        <begin position="56"/>
        <end position="76"/>
    </location>
</feature>
<feature type="transmembrane region" description="Helical" evidence="7">
    <location>
        <begin position="176"/>
        <end position="196"/>
    </location>
</feature>
<feature type="transmembrane region" description="Helical" evidence="7">
    <location>
        <begin position="121"/>
        <end position="140"/>
    </location>
</feature>
<feature type="transmembrane region" description="Helical" evidence="7">
    <location>
        <begin position="88"/>
        <end position="109"/>
    </location>
</feature>
<evidence type="ECO:0000313" key="9">
    <source>
        <dbReference type="EMBL" id="KGN29761.1"/>
    </source>
</evidence>
<keyword evidence="4 7" id="KW-0812">Transmembrane</keyword>
<comment type="subcellular location">
    <subcellularLocation>
        <location evidence="1">Cell membrane</location>
        <topology evidence="1">Multi-pass membrane protein</topology>
    </subcellularLocation>
</comment>
<dbReference type="eggNOG" id="COG0477">
    <property type="taxonomic scope" value="Bacteria"/>
</dbReference>
<dbReference type="Gene3D" id="1.20.1720.10">
    <property type="entry name" value="Multidrug resistance protein D"/>
    <property type="match status" value="1"/>
</dbReference>
<feature type="transmembrane region" description="Helical" evidence="7">
    <location>
        <begin position="278"/>
        <end position="300"/>
    </location>
</feature>
<keyword evidence="6 7" id="KW-0472">Membrane</keyword>
<evidence type="ECO:0000256" key="7">
    <source>
        <dbReference type="SAM" id="Phobius"/>
    </source>
</evidence>
<dbReference type="GO" id="GO:0005886">
    <property type="term" value="C:plasma membrane"/>
    <property type="evidence" value="ECO:0007669"/>
    <property type="project" value="UniProtKB-SubCell"/>
</dbReference>
<comment type="caution">
    <text evidence="9">The sequence shown here is derived from an EMBL/GenBank/DDBJ whole genome shotgun (WGS) entry which is preliminary data.</text>
</comment>
<dbReference type="InterPro" id="IPR011701">
    <property type="entry name" value="MFS"/>
</dbReference>
<dbReference type="Proteomes" id="UP000030002">
    <property type="component" value="Unassembled WGS sequence"/>
</dbReference>
<dbReference type="PANTHER" id="PTHR42718:SF46">
    <property type="entry name" value="BLR6921 PROTEIN"/>
    <property type="match status" value="1"/>
</dbReference>
<dbReference type="AlphaFoldDB" id="A0A0A0J278"/>
<evidence type="ECO:0000256" key="2">
    <source>
        <dbReference type="ARBA" id="ARBA00022448"/>
    </source>
</evidence>
<dbReference type="SUPFAM" id="SSF103473">
    <property type="entry name" value="MFS general substrate transporter"/>
    <property type="match status" value="1"/>
</dbReference>
<keyword evidence="3" id="KW-1003">Cell membrane</keyword>
<sequence length="471" mass="47383">MTEQRTSSPAMVAAAHPSRWKILGFLGVAQLMLILDVTVVAIALPHIQADLSLSRAALTWTVSAYTLAFGGLMLLGGRLADILGARRVVLTGLALFTAASLTAGFSSSAEFLLAGRVGQGVGAAMMSPAALSLVVSLFVGDERNRALGVWSALGGGGAALGVLVGGLLTGGPGWEWVFWVNVPIGLVILVSLARMLPGTFPTVDNRRLDILGAALVTGSSATLIYAFVGAGDTGWMTARTGALVLASAIGFAVFVAWQRTTRVPLMDVRLLARRPVATGTFLIFVATALMVAVFFLGTFYFQHGLGYGPMRAGLLFLPVAVATMAGAQLTGRALAKVGVRTLAVSGLVLAAAGMAVPALRLEVGYALTGIVIAAAGTGALFVVASATALGQVAPNEAGIASGIVSTSHEFGASIGASVISSVAAVSIAGSTAAGFTRGFGVAAVAAAVAALVVFVLTPNPEPTGPAGVEPS</sequence>
<protein>
    <submittedName>
        <fullName evidence="9">MFS transporter</fullName>
    </submittedName>
</protein>
<dbReference type="EMBL" id="AVPJ01000030">
    <property type="protein sequence ID" value="KGN29761.1"/>
    <property type="molecule type" value="Genomic_DNA"/>
</dbReference>
<evidence type="ECO:0000256" key="3">
    <source>
        <dbReference type="ARBA" id="ARBA00022475"/>
    </source>
</evidence>
<evidence type="ECO:0000256" key="6">
    <source>
        <dbReference type="ARBA" id="ARBA00023136"/>
    </source>
</evidence>
<evidence type="ECO:0000313" key="10">
    <source>
        <dbReference type="Proteomes" id="UP000030002"/>
    </source>
</evidence>